<evidence type="ECO:0000313" key="1">
    <source>
        <dbReference type="EMBL" id="SNS33205.1"/>
    </source>
</evidence>
<reference evidence="1 2" key="1">
    <citation type="submission" date="2017-06" db="EMBL/GenBank/DDBJ databases">
        <authorList>
            <person name="Kim H.J."/>
            <person name="Triplett B.A."/>
        </authorList>
    </citation>
    <scope>NUCLEOTIDE SEQUENCE [LARGE SCALE GENOMIC DNA]</scope>
    <source>
        <strain evidence="1 2">DSM 18704</strain>
    </source>
</reference>
<dbReference type="Proteomes" id="UP000198356">
    <property type="component" value="Unassembled WGS sequence"/>
</dbReference>
<organism evidence="1 2">
    <name type="scientific">Granulicella rosea</name>
    <dbReference type="NCBI Taxonomy" id="474952"/>
    <lineage>
        <taxon>Bacteria</taxon>
        <taxon>Pseudomonadati</taxon>
        <taxon>Acidobacteriota</taxon>
        <taxon>Terriglobia</taxon>
        <taxon>Terriglobales</taxon>
        <taxon>Acidobacteriaceae</taxon>
        <taxon>Granulicella</taxon>
    </lineage>
</organism>
<dbReference type="EMBL" id="FZOU01000001">
    <property type="protein sequence ID" value="SNS33205.1"/>
    <property type="molecule type" value="Genomic_DNA"/>
</dbReference>
<proteinExistence type="predicted"/>
<evidence type="ECO:0000313" key="2">
    <source>
        <dbReference type="Proteomes" id="UP000198356"/>
    </source>
</evidence>
<name>A0A239DKQ7_9BACT</name>
<dbReference type="AlphaFoldDB" id="A0A239DKQ7"/>
<gene>
    <name evidence="1" type="ORF">SAMN05421770_101535</name>
</gene>
<sequence length="141" mass="15042">MMATMHALERMADALLRGCGGEKVTLRMPAPAIAGDPAEQMGLAQPQFQDFVLVPVTFRRLRPKVGAKNEAAGYELLVSATAVETLLTSLAYEAASVLFQNAAGVLVGEALLRVDSCTAVEMFGGVILYRIQLHDPLALLV</sequence>
<accession>A0A239DKQ7</accession>
<protein>
    <submittedName>
        <fullName evidence="1">Uncharacterized protein</fullName>
    </submittedName>
</protein>
<keyword evidence="2" id="KW-1185">Reference proteome</keyword>